<gene>
    <name evidence="1" type="ORF">BDDG_11896</name>
</gene>
<dbReference type="AlphaFoldDB" id="A0A0J9EPD7"/>
<reference evidence="1" key="1">
    <citation type="submission" date="2010-03" db="EMBL/GenBank/DDBJ databases">
        <title>Annotation of Blastomyces dermatitidis strain ATCC 18188.</title>
        <authorList>
            <consortium name="The Broad Institute Genome Sequencing Platform"/>
            <consortium name="Broad Institute Genome Sequencing Center for Infectious Disease."/>
            <person name="Cuomo C."/>
            <person name="Klein B."/>
            <person name="Sullivan T."/>
            <person name="Heitman J."/>
            <person name="Young S."/>
            <person name="Zeng Q."/>
            <person name="Gargeya S."/>
            <person name="Alvarado L."/>
            <person name="Berlin A.M."/>
            <person name="Chapman S.B."/>
            <person name="Chen Z."/>
            <person name="Freedman E."/>
            <person name="Gellesch M."/>
            <person name="Goldberg J."/>
            <person name="Griggs A."/>
            <person name="Gujja S."/>
            <person name="Heilman E."/>
            <person name="Heiman D."/>
            <person name="Howarth C."/>
            <person name="Mehta T."/>
            <person name="Neiman D."/>
            <person name="Pearson M."/>
            <person name="Roberts A."/>
            <person name="Saif S."/>
            <person name="Shea T."/>
            <person name="Shenoy N."/>
            <person name="Sisk P."/>
            <person name="Stolte C."/>
            <person name="Sykes S."/>
            <person name="White J."/>
            <person name="Yandava C."/>
            <person name="Haas B."/>
            <person name="Nusbaum C."/>
            <person name="Birren B."/>
        </authorList>
    </citation>
    <scope>NUCLEOTIDE SEQUENCE</scope>
    <source>
        <strain evidence="1">ATCC 18188</strain>
    </source>
</reference>
<name>A0A0J9EPD7_AJEDA</name>
<evidence type="ECO:0000313" key="1">
    <source>
        <dbReference type="EMBL" id="KMW67070.1"/>
    </source>
</evidence>
<sequence length="80" mass="9266">MFDDADTNENSAAAMMQWQNILTFWDLMGDVPEYREITRDDFAEVIQNTPTAKKRRAVEDAREEVRKKIKFSGTLPAKGR</sequence>
<dbReference type="EMBL" id="GG749416">
    <property type="protein sequence ID" value="KMW67070.1"/>
    <property type="molecule type" value="Genomic_DNA"/>
</dbReference>
<dbReference type="Proteomes" id="UP000007802">
    <property type="component" value="Unassembled WGS sequence"/>
</dbReference>
<accession>A0A0J9EPD7</accession>
<organism evidence="1">
    <name type="scientific">Ajellomyces dermatitidis (strain ATCC 18188 / CBS 674.68)</name>
    <name type="common">Blastomyces dermatitidis</name>
    <dbReference type="NCBI Taxonomy" id="653446"/>
    <lineage>
        <taxon>Eukaryota</taxon>
        <taxon>Fungi</taxon>
        <taxon>Dikarya</taxon>
        <taxon>Ascomycota</taxon>
        <taxon>Pezizomycotina</taxon>
        <taxon>Eurotiomycetes</taxon>
        <taxon>Eurotiomycetidae</taxon>
        <taxon>Onygenales</taxon>
        <taxon>Ajellomycetaceae</taxon>
        <taxon>Blastomyces</taxon>
    </lineage>
</organism>
<protein>
    <submittedName>
        <fullName evidence="1">Uncharacterized protein</fullName>
    </submittedName>
</protein>
<proteinExistence type="predicted"/>